<gene>
    <name evidence="1" type="primary">YBL0816</name>
</gene>
<dbReference type="EMBL" id="X79489">
    <property type="protein sequence ID" value="CAA55996.1"/>
    <property type="molecule type" value="Genomic_DNA"/>
</dbReference>
<sequence>MELSISTDLVLSSEPEPGWSPELFSLRSVSLFSFMLPPLSVAAAVVARDGVLPSCWSIPSIKKSASASSVPSLSPFSLDRYSSSFEDIVGKKTLSPLVEIEIFKYSLDRTVFGPRRPLAVKYSMRNCSLNFFEFANLVREVDDKSLDTTADELWSSSKSSTVLSSSICE</sequence>
<evidence type="ECO:0000313" key="1">
    <source>
        <dbReference type="EMBL" id="CAA55996.1"/>
    </source>
</evidence>
<dbReference type="AlphaFoldDB" id="E9PA47"/>
<accession>E9PA47</accession>
<reference evidence="1" key="1">
    <citation type="journal article" date="1995" name="Yeast">
        <title>Sequence analysis of a 78.6 kb segment of the left end of Saccharomyces cerevisiae chromosome II.</title>
        <authorList>
            <person name="Obermaier B."/>
            <person name="Gassenhuber J."/>
            <person name="Piravandi E."/>
            <person name="Domdey H."/>
        </authorList>
    </citation>
    <scope>NUCLEOTIDE SEQUENCE</scope>
    <source>
        <strain evidence="1">S 288c</strain>
    </source>
</reference>
<proteinExistence type="predicted"/>
<name>E9PA47_YEASX</name>
<organism evidence="1">
    <name type="scientific">Saccharomyces cerevisiae</name>
    <name type="common">Baker's yeast</name>
    <dbReference type="NCBI Taxonomy" id="4932"/>
    <lineage>
        <taxon>Eukaryota</taxon>
        <taxon>Fungi</taxon>
        <taxon>Dikarya</taxon>
        <taxon>Ascomycota</taxon>
        <taxon>Saccharomycotina</taxon>
        <taxon>Saccharomycetes</taxon>
        <taxon>Saccharomycetales</taxon>
        <taxon>Saccharomycetaceae</taxon>
        <taxon>Saccharomyces</taxon>
    </lineage>
</organism>
<protein>
    <submittedName>
        <fullName evidence="1">C-169 protein</fullName>
    </submittedName>
</protein>